<accession>A0ABU4CPC4</accession>
<evidence type="ECO:0008006" key="4">
    <source>
        <dbReference type="Google" id="ProtNLM"/>
    </source>
</evidence>
<evidence type="ECO:0000313" key="3">
    <source>
        <dbReference type="Proteomes" id="UP001185737"/>
    </source>
</evidence>
<comment type="caution">
    <text evidence="2">The sequence shown here is derived from an EMBL/GenBank/DDBJ whole genome shotgun (WGS) entry which is preliminary data.</text>
</comment>
<dbReference type="RefSeq" id="WP_317570664.1">
    <property type="nucleotide sequence ID" value="NZ_JAWLKA010000022.1"/>
</dbReference>
<dbReference type="Proteomes" id="UP001185737">
    <property type="component" value="Unassembled WGS sequence"/>
</dbReference>
<proteinExistence type="predicted"/>
<evidence type="ECO:0000313" key="2">
    <source>
        <dbReference type="EMBL" id="MDV6284992.1"/>
    </source>
</evidence>
<protein>
    <recommendedName>
        <fullName evidence="4">Transposase</fullName>
    </recommendedName>
</protein>
<feature type="region of interest" description="Disordered" evidence="1">
    <location>
        <begin position="143"/>
        <end position="181"/>
    </location>
</feature>
<feature type="compositionally biased region" description="Polar residues" evidence="1">
    <location>
        <begin position="150"/>
        <end position="159"/>
    </location>
</feature>
<evidence type="ECO:0000256" key="1">
    <source>
        <dbReference type="SAM" id="MobiDB-lite"/>
    </source>
</evidence>
<dbReference type="EMBL" id="JAWLKA010000022">
    <property type="protein sequence ID" value="MDV6284992.1"/>
    <property type="molecule type" value="Genomic_DNA"/>
</dbReference>
<name>A0ABU4CPC4_RHOJO</name>
<gene>
    <name evidence="2" type="ORF">R3Q59_31405</name>
</gene>
<organism evidence="2 3">
    <name type="scientific">Rhodococcus jostii</name>
    <dbReference type="NCBI Taxonomy" id="132919"/>
    <lineage>
        <taxon>Bacteria</taxon>
        <taxon>Bacillati</taxon>
        <taxon>Actinomycetota</taxon>
        <taxon>Actinomycetes</taxon>
        <taxon>Mycobacteriales</taxon>
        <taxon>Nocardiaceae</taxon>
        <taxon>Rhodococcus</taxon>
    </lineage>
</organism>
<sequence>MTTSPPTADSAPDEFLAAALAEHGDPLTGEQYMEQVLLARQAAWIEQHKADAAANALTITTVWAPLLPDFVLDADVPHVRLPQSKPKRRPKPRRYRPASYWQDRVDTLDTEMQALSTPIITDRAAAGGAGLGRDEPAQCRSKWTHDLPATPSSSCVTPTHNRCCGPHRRGRPVRPRDNDHP</sequence>
<reference evidence="2 3" key="1">
    <citation type="submission" date="2023-10" db="EMBL/GenBank/DDBJ databases">
        <title>Development of a sustainable strategy for remediation of hydrocarbon-contaminated territories based on the waste exchange concept.</title>
        <authorList>
            <person name="Krivoruchko A."/>
        </authorList>
    </citation>
    <scope>NUCLEOTIDE SEQUENCE [LARGE SCALE GENOMIC DNA]</scope>
    <source>
        <strain evidence="2 3">IEGM 60</strain>
    </source>
</reference>
<keyword evidence="3" id="KW-1185">Reference proteome</keyword>